<organism evidence="1">
    <name type="scientific">Arabidopsis thaliana</name>
    <name type="common">Mouse-ear cress</name>
    <dbReference type="NCBI Taxonomy" id="3702"/>
    <lineage>
        <taxon>Eukaryota</taxon>
        <taxon>Viridiplantae</taxon>
        <taxon>Streptophyta</taxon>
        <taxon>Embryophyta</taxon>
        <taxon>Tracheophyta</taxon>
        <taxon>Spermatophyta</taxon>
        <taxon>Magnoliopsida</taxon>
        <taxon>eudicotyledons</taxon>
        <taxon>Gunneridae</taxon>
        <taxon>Pentapetalae</taxon>
        <taxon>rosids</taxon>
        <taxon>malvids</taxon>
        <taxon>Brassicales</taxon>
        <taxon>Brassicaceae</taxon>
        <taxon>Camelineae</taxon>
        <taxon>Arabidopsis</taxon>
    </lineage>
</organism>
<dbReference type="PIR" id="T47465">
    <property type="entry name" value="T47465"/>
</dbReference>
<proteinExistence type="predicted"/>
<reference evidence="1" key="1">
    <citation type="submission" date="1999-11" db="EMBL/GenBank/DDBJ databases">
        <authorList>
            <person name="Jordan N."/>
            <person name="Bangert S."/>
            <person name="Wiedelmann R."/>
            <person name="Voss H."/>
            <person name="Unseld M."/>
            <person name="Mewes H.W."/>
            <person name="Lemcke K."/>
            <person name="Mayer K.F.X."/>
            <person name="Quetier F."/>
            <person name="Salanoubat M."/>
        </authorList>
    </citation>
    <scope>NUCLEOTIDE SEQUENCE</scope>
</reference>
<name>Q9M3F2_ARATH</name>
<protein>
    <submittedName>
        <fullName evidence="1">Uncharacterized protein F18N11.10</fullName>
    </submittedName>
</protein>
<sequence length="65" mass="7519">MAIYDMELVESEAVIVSMRFVSDFDLAIHLRMIHETDIETHPKKLPKRSLKLAKESRIAILHDEG</sequence>
<dbReference type="EMBL" id="AL132953">
    <property type="protein sequence ID" value="CAB72474.1"/>
    <property type="molecule type" value="Genomic_DNA"/>
</dbReference>
<reference key="2">
    <citation type="journal article" date="2000" name="Nature">
        <title>Sequence and analysis of chromosome 3 of the plant Arabidopsis thaliana.</title>
        <authorList>
            <consortium name="European Union Chromosome 3 Arabidopsis Sequencing Consortium"/>
            <consortium name="Institute for Genomic Research"/>
            <consortium name="Kazusa DNA Research Institute"/>
            <person name="Salanoubat M."/>
            <person name="Lemcke K."/>
            <person name="Rieger M."/>
            <person name="Ansorge W."/>
            <person name="Unseld M."/>
            <person name="Fartmann B."/>
            <person name="Valle G."/>
            <person name="Blocker H."/>
            <person name="Perez-Alonso M."/>
            <person name="Obermaier B."/>
            <person name="Delseny M."/>
            <person name="Boutry M."/>
            <person name="Grivell L.A."/>
            <person name="Mache R."/>
            <person name="Puigdomenech P."/>
            <person name="De Simone V."/>
            <person name="Choisne N."/>
            <person name="Artiguenave F."/>
            <person name="Robert C."/>
            <person name="Brottier P."/>
            <person name="Wincker P."/>
            <person name="Cattolico L."/>
            <person name="Weissenbach J."/>
            <person name="Saurin W."/>
            <person name="Quetier F."/>
            <person name="Schafer M."/>
            <person name="Muller-Auer S."/>
            <person name="Gabel C."/>
            <person name="Fuchs M."/>
            <person name="Benes V."/>
            <person name="Wurmbach E."/>
            <person name="Drzonek H."/>
            <person name="Erfle H."/>
            <person name="Jordan N."/>
            <person name="Bangert S."/>
            <person name="Wiedelmann R."/>
            <person name="Kranz H."/>
            <person name="Voss H."/>
            <person name="Holland R."/>
            <person name="Brandt P."/>
            <person name="Nyakatura G."/>
            <person name="Vezzi A."/>
            <person name="D'Angelo M."/>
            <person name="Pallavicini A."/>
            <person name="Toppo S."/>
            <person name="Simionati B."/>
            <person name="Conrad A."/>
            <person name="Hornischer K."/>
            <person name="Kauer G."/>
            <person name="Lohnert T.H."/>
            <person name="Nordsiek G."/>
            <person name="Reichelt J."/>
            <person name="Scharfe M."/>
            <person name="Schon O."/>
            <person name="Bargues M."/>
            <person name="Terol J."/>
            <person name="Climent J."/>
            <person name="Navarro P."/>
            <person name="Collado C."/>
            <person name="Perez-Perez A."/>
            <person name="Ottenwalder B."/>
            <person name="Duchemin D."/>
            <person name="Cooke R."/>
            <person name="Laudie M."/>
            <person name="Berger-Llauro C."/>
            <person name="Purnelle B."/>
            <person name="Masuy D."/>
            <person name="de Haan M."/>
            <person name="Maarse A.C."/>
            <person name="Alcaraz J.P."/>
            <person name="Cottet A."/>
            <person name="Casacuberta E."/>
            <person name="Monfort A."/>
            <person name="Argiriou A."/>
            <person name="flores M."/>
            <person name="Liguori R."/>
            <person name="Vitale D."/>
            <person name="Mannhaupt G."/>
            <person name="Haase D."/>
            <person name="Schoof H."/>
            <person name="Rudd S."/>
            <person name="Zaccaria P."/>
            <person name="Mewes H.W."/>
            <person name="Mayer K.F."/>
            <person name="Kaul S."/>
            <person name="Town C.D."/>
            <person name="Koo H.L."/>
            <person name="Tallon L.J."/>
            <person name="Jenkins J."/>
            <person name="Rooney T."/>
            <person name="Rizzo M."/>
            <person name="Walts A."/>
            <person name="Utterback T."/>
            <person name="Fujii C.Y."/>
            <person name="Shea T.P."/>
            <person name="Creasy T.H."/>
            <person name="Haas B."/>
            <person name="Maiti R."/>
            <person name="Wu D."/>
            <person name="Peterson J."/>
            <person name="Van Aken S."/>
            <person name="Pai G."/>
            <person name="Militscher J."/>
            <person name="Sellers P."/>
            <person name="Gill J.E."/>
            <person name="Feldblyum T.V."/>
            <person name="Preuss D."/>
            <person name="Lin X."/>
            <person name="Nierman W.C."/>
            <person name="Salzberg S.L."/>
            <person name="White O."/>
            <person name="Venter J.C."/>
            <person name="Fraser C.M."/>
            <person name="Kaneko T."/>
            <person name="Nakamura Y."/>
            <person name="Sato S."/>
            <person name="Kato T."/>
            <person name="Asamizu E."/>
            <person name="Sasamoto S."/>
            <person name="Kimura T."/>
            <person name="Idesawa K."/>
            <person name="Kawashima K."/>
            <person name="Kishida Y."/>
            <person name="Kiyokawa C."/>
            <person name="Kohara M."/>
            <person name="Matsumoto M."/>
            <person name="Matsuno A."/>
            <person name="Muraki A."/>
            <person name="Nakayama S."/>
            <person name="Nakazaki N."/>
            <person name="Shinpo S."/>
            <person name="Takeuchi C."/>
            <person name="Wada T."/>
            <person name="Watanabe A."/>
            <person name="Yamada M."/>
            <person name="Yasuda M."/>
            <person name="Tabata S."/>
        </authorList>
    </citation>
    <scope>NUCLEOTIDE SEQUENCE [LARGE SCALE GENOMIC DNA]</scope>
    <source>
        <strain>cv. Columbia</strain>
    </source>
</reference>
<accession>Q9M3F2</accession>
<dbReference type="AlphaFoldDB" id="Q9M3F2"/>
<gene>
    <name evidence="1" type="primary">F18N11.10</name>
</gene>
<reference evidence="1" key="3">
    <citation type="submission" date="2000-02" db="EMBL/GenBank/DDBJ databases">
        <authorList>
            <person name="EU Arabidopsis sequencing project"/>
        </authorList>
    </citation>
    <scope>NUCLEOTIDE SEQUENCE</scope>
</reference>
<evidence type="ECO:0000313" key="1">
    <source>
        <dbReference type="EMBL" id="CAB72474.1"/>
    </source>
</evidence>